<protein>
    <recommendedName>
        <fullName evidence="2">Methyltransferase domain-containing protein</fullName>
    </recommendedName>
</protein>
<dbReference type="Gene3D" id="3.40.50.150">
    <property type="entry name" value="Vaccinia Virus protein VP39"/>
    <property type="match status" value="1"/>
</dbReference>
<reference evidence="1" key="1">
    <citation type="journal article" date="2015" name="Nature">
        <title>Complex archaea that bridge the gap between prokaryotes and eukaryotes.</title>
        <authorList>
            <person name="Spang A."/>
            <person name="Saw J.H."/>
            <person name="Jorgensen S.L."/>
            <person name="Zaremba-Niedzwiedzka K."/>
            <person name="Martijn J."/>
            <person name="Lind A.E."/>
            <person name="van Eijk R."/>
            <person name="Schleper C."/>
            <person name="Guy L."/>
            <person name="Ettema T.J."/>
        </authorList>
    </citation>
    <scope>NUCLEOTIDE SEQUENCE</scope>
</reference>
<dbReference type="CDD" id="cd02440">
    <property type="entry name" value="AdoMet_MTases"/>
    <property type="match status" value="1"/>
</dbReference>
<dbReference type="SUPFAM" id="SSF53335">
    <property type="entry name" value="S-adenosyl-L-methionine-dependent methyltransferases"/>
    <property type="match status" value="1"/>
</dbReference>
<gene>
    <name evidence="1" type="ORF">LCGC14_3052710</name>
</gene>
<dbReference type="AlphaFoldDB" id="A0A0F8YU37"/>
<sequence>MTDWQTIAHDHGMHRTDLYTPHGTDKSAHGYMAHYQRLLKHRTVHRLLEIGVQSGASLAVWHQLLPDTEVVGIDINPVAPIAGVEIRQRDGRLAPDDPDETFDVIIDDASHLATETDATLDVWADRLTPDGLYVVEDAVFGNESWIQSIYDVIAMLLAHGLTPLTIERSKMPWVAHKVYGGMMALVAADQECDIPQMFQP</sequence>
<dbReference type="Pfam" id="PF13578">
    <property type="entry name" value="Methyltransf_24"/>
    <property type="match status" value="1"/>
</dbReference>
<organism evidence="1">
    <name type="scientific">marine sediment metagenome</name>
    <dbReference type="NCBI Taxonomy" id="412755"/>
    <lineage>
        <taxon>unclassified sequences</taxon>
        <taxon>metagenomes</taxon>
        <taxon>ecological metagenomes</taxon>
    </lineage>
</organism>
<accession>A0A0F8YU37</accession>
<name>A0A0F8YU37_9ZZZZ</name>
<dbReference type="InterPro" id="IPR029063">
    <property type="entry name" value="SAM-dependent_MTases_sf"/>
</dbReference>
<comment type="caution">
    <text evidence="1">The sequence shown here is derived from an EMBL/GenBank/DDBJ whole genome shotgun (WGS) entry which is preliminary data.</text>
</comment>
<proteinExistence type="predicted"/>
<dbReference type="EMBL" id="LAZR01064391">
    <property type="protein sequence ID" value="KKK57614.1"/>
    <property type="molecule type" value="Genomic_DNA"/>
</dbReference>
<evidence type="ECO:0000313" key="1">
    <source>
        <dbReference type="EMBL" id="KKK57614.1"/>
    </source>
</evidence>
<evidence type="ECO:0008006" key="2">
    <source>
        <dbReference type="Google" id="ProtNLM"/>
    </source>
</evidence>